<name>A0ABN8YH32_RANTA</name>
<accession>A0ABN8YH32</accession>
<evidence type="ECO:0000313" key="1">
    <source>
        <dbReference type="EMBL" id="CAI9160355.1"/>
    </source>
</evidence>
<organism evidence="1 2">
    <name type="scientific">Rangifer tarandus platyrhynchus</name>
    <name type="common">Svalbard reindeer</name>
    <dbReference type="NCBI Taxonomy" id="3082113"/>
    <lineage>
        <taxon>Eukaryota</taxon>
        <taxon>Metazoa</taxon>
        <taxon>Chordata</taxon>
        <taxon>Craniata</taxon>
        <taxon>Vertebrata</taxon>
        <taxon>Euteleostomi</taxon>
        <taxon>Mammalia</taxon>
        <taxon>Eutheria</taxon>
        <taxon>Laurasiatheria</taxon>
        <taxon>Artiodactyla</taxon>
        <taxon>Ruminantia</taxon>
        <taxon>Pecora</taxon>
        <taxon>Cervidae</taxon>
        <taxon>Odocoileinae</taxon>
        <taxon>Rangifer</taxon>
    </lineage>
</organism>
<reference evidence="1" key="1">
    <citation type="submission" date="2023-04" db="EMBL/GenBank/DDBJ databases">
        <authorList>
            <consortium name="ELIXIR-Norway"/>
        </authorList>
    </citation>
    <scope>NUCLEOTIDE SEQUENCE [LARGE SCALE GENOMIC DNA]</scope>
</reference>
<protein>
    <submittedName>
        <fullName evidence="1">Uncharacterized protein</fullName>
    </submittedName>
</protein>
<evidence type="ECO:0000313" key="2">
    <source>
        <dbReference type="Proteomes" id="UP001176941"/>
    </source>
</evidence>
<dbReference type="EMBL" id="OX459938">
    <property type="protein sequence ID" value="CAI9160355.1"/>
    <property type="molecule type" value="Genomic_DNA"/>
</dbReference>
<dbReference type="Proteomes" id="UP001176941">
    <property type="component" value="Chromosome 2"/>
</dbReference>
<keyword evidence="2" id="KW-1185">Reference proteome</keyword>
<sequence length="102" mass="11297">MGATPRQGGLGAAPERGSFCGSVLQLSQDQGWQARRRNNSKREREFGSACQLLLPKEIRHQNKVTVASQVHGPSCIFMNSQESLRDLLNCLYSKESGDNSFQ</sequence>
<gene>
    <name evidence="1" type="ORF">MRATA1EN1_LOCUS9317</name>
</gene>
<proteinExistence type="predicted"/>